<dbReference type="Proteomes" id="UP001489004">
    <property type="component" value="Unassembled WGS sequence"/>
</dbReference>
<dbReference type="GO" id="GO:0047402">
    <property type="term" value="F:protein-glucosylgalactosylhydroxylysine glucosidase activity"/>
    <property type="evidence" value="ECO:0007669"/>
    <property type="project" value="UniProtKB-EC"/>
</dbReference>
<accession>A0AAW1QPT3</accession>
<dbReference type="InterPro" id="IPR005195">
    <property type="entry name" value="Glyco_hydro_65_M"/>
</dbReference>
<keyword evidence="2" id="KW-0378">Hydrolase</keyword>
<dbReference type="InterPro" id="IPR012341">
    <property type="entry name" value="6hp_glycosidase-like_sf"/>
</dbReference>
<evidence type="ECO:0000256" key="8">
    <source>
        <dbReference type="ARBA" id="ARBA00079982"/>
    </source>
</evidence>
<comment type="similarity">
    <text evidence="1">Belongs to the glycosyl hydrolase 65 family.</text>
</comment>
<evidence type="ECO:0000256" key="4">
    <source>
        <dbReference type="ARBA" id="ARBA00051415"/>
    </source>
</evidence>
<dbReference type="SUPFAM" id="SSF48208">
    <property type="entry name" value="Six-hairpin glycosidases"/>
    <property type="match status" value="1"/>
</dbReference>
<proteinExistence type="inferred from homology"/>
<dbReference type="Pfam" id="PF03632">
    <property type="entry name" value="Glyco_hydro_65m"/>
    <property type="match status" value="1"/>
</dbReference>
<comment type="caution">
    <text evidence="10">The sequence shown here is derived from an EMBL/GenBank/DDBJ whole genome shotgun (WGS) entry which is preliminary data.</text>
</comment>
<organism evidence="10 11">
    <name type="scientific">[Myrmecia] bisecta</name>
    <dbReference type="NCBI Taxonomy" id="41462"/>
    <lineage>
        <taxon>Eukaryota</taxon>
        <taxon>Viridiplantae</taxon>
        <taxon>Chlorophyta</taxon>
        <taxon>core chlorophytes</taxon>
        <taxon>Trebouxiophyceae</taxon>
        <taxon>Trebouxiales</taxon>
        <taxon>Trebouxiaceae</taxon>
        <taxon>Myrmecia</taxon>
    </lineage>
</organism>
<evidence type="ECO:0000313" key="10">
    <source>
        <dbReference type="EMBL" id="KAK9823243.1"/>
    </source>
</evidence>
<dbReference type="EC" id="3.2.1.107" evidence="6"/>
<dbReference type="AlphaFoldDB" id="A0AAW1QPT3"/>
<keyword evidence="11" id="KW-1185">Reference proteome</keyword>
<dbReference type="InterPro" id="IPR008928">
    <property type="entry name" value="6-hairpin_glycosidase_sf"/>
</dbReference>
<evidence type="ECO:0000256" key="3">
    <source>
        <dbReference type="ARBA" id="ARBA00023295"/>
    </source>
</evidence>
<name>A0AAW1QPT3_9CHLO</name>
<evidence type="ECO:0000256" key="7">
    <source>
        <dbReference type="ARBA" id="ARBA00071505"/>
    </source>
</evidence>
<evidence type="ECO:0000256" key="5">
    <source>
        <dbReference type="ARBA" id="ARBA00053339"/>
    </source>
</evidence>
<sequence length="801" mass="88037">MLSSSASRVVGRGLIQWTECTCSCSSGIMAAGVCWSPAIYTCVVLLAAVTSLTTAPTHAAPAYQAFLHFDQPSSPHQAVPAPTEHCIPDADLLCAPHTADLHFPPVGNGYLATVVGSDTVYVAGVYNGRAAQQDTSTHRARIPAMAAFSINGLEPIELSLDLQRAVVKQHSRLADYDVSAVQSWYAHRARPSLLIHEAQFSTGAQAVDLSLQNHPGPPSPDFAITPPQPVSFPAGDAANATLTVGLTTEPEQQFGPSVTVAIVTTVLPADFLLPRNTQRTVLSITAIRTSLDAADPAQAALDDYAAAWAQRDSLAAQHEAAWATLWQHSVEVEGDVDLAQKVRSSWYYLLSSIRAEVPHSLSPGGLATDGFGGHVFWDTEVWMFPNLALFHPDLAKSCLEYRFHRMEQAQAKAARFGFQGAMFPWESASTGAEATMAKFSTGLYEHHISADISLAVKWLWELTRDREWLASVGAPLALQVAQFWESRAEWRLRWTRQCDINAVTGPDEYHERVDNSVYTNVAARMALQFAAHVHTELLDRGPAPLGWAEVADALAVTFDPFRRRHPEYKGYQGETIKQADVVLLSYPLQWPMPLDIQANDLRYYEERTDAHGPAMTWSMATVAWLRLNDIQKATDMFRRSFDHMLGPFHLWSEIAGGGGTPHFITGAGGWLQSLWAGYAGIRFNEQGLFFHLQQQLPPGATRLTLRGLSYVGHQINVSYDAANVVVTLTHEPALSSQGLWLHFEGRQGADIAHVLRVGEPLEFPLQPFAIATSMLAPTLQIQDPRVDAKYTWAHWLQSSFL</sequence>
<comment type="catalytic activity">
    <reaction evidence="4">
        <text>(5R)-5-O-[alpha-D-glucosyl-(1-&gt;2)-beta-D-galactosyl]-5-hydroxy-L-lysyl-[collagen] + H2O = (5R)-5-O-(beta-D-galactosyl)-5-hydroxy-L-lysyl-[collagen] + D-glucose</text>
        <dbReference type="Rhea" id="RHEA:11068"/>
        <dbReference type="Rhea" id="RHEA-COMP:12753"/>
        <dbReference type="Rhea" id="RHEA-COMP:12754"/>
        <dbReference type="ChEBI" id="CHEBI:4167"/>
        <dbReference type="ChEBI" id="CHEBI:15377"/>
        <dbReference type="ChEBI" id="CHEBI:133443"/>
        <dbReference type="ChEBI" id="CHEBI:133452"/>
        <dbReference type="EC" id="3.2.1.107"/>
    </reaction>
</comment>
<evidence type="ECO:0000256" key="1">
    <source>
        <dbReference type="ARBA" id="ARBA00006768"/>
    </source>
</evidence>
<dbReference type="Gene3D" id="1.50.10.10">
    <property type="match status" value="1"/>
</dbReference>
<dbReference type="FunFam" id="1.50.10.10:FF:000023">
    <property type="entry name" value="Protein-glucosylgalactosylhydroxylysine glucosidase"/>
    <property type="match status" value="1"/>
</dbReference>
<comment type="function">
    <text evidence="5">Catalyzes the hydrolysis of glucose from the disaccharide unit linked to hydroxylysine residues of collagen and collagen-like proteins.</text>
</comment>
<dbReference type="PANTHER" id="PTHR11051">
    <property type="entry name" value="GLYCOSYL HYDROLASE-RELATED"/>
    <property type="match status" value="1"/>
</dbReference>
<keyword evidence="3" id="KW-0326">Glycosidase</keyword>
<evidence type="ECO:0000256" key="6">
    <source>
        <dbReference type="ARBA" id="ARBA00066430"/>
    </source>
</evidence>
<dbReference type="PANTHER" id="PTHR11051:SF8">
    <property type="entry name" value="PROTEIN-GLUCOSYLGALACTOSYLHYDROXYLYSINE GLUCOSIDASE"/>
    <property type="match status" value="1"/>
</dbReference>
<evidence type="ECO:0000256" key="2">
    <source>
        <dbReference type="ARBA" id="ARBA00022801"/>
    </source>
</evidence>
<reference evidence="10 11" key="1">
    <citation type="journal article" date="2024" name="Nat. Commun.">
        <title>Phylogenomics reveals the evolutionary origins of lichenization in chlorophyte algae.</title>
        <authorList>
            <person name="Puginier C."/>
            <person name="Libourel C."/>
            <person name="Otte J."/>
            <person name="Skaloud P."/>
            <person name="Haon M."/>
            <person name="Grisel S."/>
            <person name="Petersen M."/>
            <person name="Berrin J.G."/>
            <person name="Delaux P.M."/>
            <person name="Dal Grande F."/>
            <person name="Keller J."/>
        </authorList>
    </citation>
    <scope>NUCLEOTIDE SEQUENCE [LARGE SCALE GENOMIC DNA]</scope>
    <source>
        <strain evidence="10 11">SAG 2043</strain>
    </source>
</reference>
<evidence type="ECO:0000259" key="9">
    <source>
        <dbReference type="Pfam" id="PF03632"/>
    </source>
</evidence>
<evidence type="ECO:0000313" key="11">
    <source>
        <dbReference type="Proteomes" id="UP001489004"/>
    </source>
</evidence>
<feature type="domain" description="Glycoside hydrolase family 65 central catalytic" evidence="9">
    <location>
        <begin position="356"/>
        <end position="537"/>
    </location>
</feature>
<dbReference type="EMBL" id="JALJOR010000002">
    <property type="protein sequence ID" value="KAK9823243.1"/>
    <property type="molecule type" value="Genomic_DNA"/>
</dbReference>
<gene>
    <name evidence="10" type="ORF">WJX72_001319</name>
</gene>
<dbReference type="GO" id="GO:0005975">
    <property type="term" value="P:carbohydrate metabolic process"/>
    <property type="evidence" value="ECO:0007669"/>
    <property type="project" value="InterPro"/>
</dbReference>
<protein>
    <recommendedName>
        <fullName evidence="7">Protein-glucosylgalactosylhydroxylysine glucosidase</fullName>
        <ecNumber evidence="6">3.2.1.107</ecNumber>
    </recommendedName>
    <alternativeName>
        <fullName evidence="8">Acid trehalase-like protein 1</fullName>
    </alternativeName>
</protein>